<dbReference type="AlphaFoldDB" id="A0A067RJD8"/>
<dbReference type="InParanoid" id="A0A067RJD8"/>
<sequence>MLRRVINNNIKRLFQISLCNYRQPGSTYEQGQSPEPTIREYFYYIDHQGMLFLDDARMKNFTSCFKDKKFLEFFFKRLRLNTTGRYMAEFPYLSLCGRERNFIRCDDYPIVFTHVIRDNTTGQPEDRLSYGHAGDLLSVKFEPERIFMLPETGRVYHPALEHVGAVGLVTSKLAIEFSKWFEFDGKHKMPTHFIWDGKKYKLETDWYYEAARKRHGH</sequence>
<dbReference type="PANTHER" id="PTHR31449:SF3">
    <property type="entry name" value="UPF0598 PROTEIN C8ORF82"/>
    <property type="match status" value="1"/>
</dbReference>
<keyword evidence="3" id="KW-1185">Reference proteome</keyword>
<evidence type="ECO:0000313" key="2">
    <source>
        <dbReference type="EMBL" id="KDR23932.1"/>
    </source>
</evidence>
<dbReference type="eggNOG" id="ENOG502R8EE">
    <property type="taxonomic scope" value="Eukaryota"/>
</dbReference>
<proteinExistence type="inferred from homology"/>
<dbReference type="Proteomes" id="UP000027135">
    <property type="component" value="Unassembled WGS sequence"/>
</dbReference>
<dbReference type="EMBL" id="KK852435">
    <property type="protein sequence ID" value="KDR23932.1"/>
    <property type="molecule type" value="Genomic_DNA"/>
</dbReference>
<dbReference type="PANTHER" id="PTHR31449">
    <property type="entry name" value="UPF0598 PROTEIN C8ORF82"/>
    <property type="match status" value="1"/>
</dbReference>
<dbReference type="InterPro" id="IPR028108">
    <property type="entry name" value="DUF4505"/>
</dbReference>
<gene>
    <name evidence="2" type="ORF">L798_10805</name>
</gene>
<dbReference type="Pfam" id="PF14956">
    <property type="entry name" value="DUF4505"/>
    <property type="match status" value="1"/>
</dbReference>
<dbReference type="OMA" id="IKNFTSC"/>
<comment type="similarity">
    <text evidence="1">Belongs to the UPF0598 family.</text>
</comment>
<evidence type="ECO:0000313" key="3">
    <source>
        <dbReference type="Proteomes" id="UP000027135"/>
    </source>
</evidence>
<name>A0A067RJD8_ZOONE</name>
<evidence type="ECO:0000256" key="1">
    <source>
        <dbReference type="ARBA" id="ARBA00006322"/>
    </source>
</evidence>
<reference evidence="2 3" key="1">
    <citation type="journal article" date="2014" name="Nat. Commun.">
        <title>Molecular traces of alternative social organization in a termite genome.</title>
        <authorList>
            <person name="Terrapon N."/>
            <person name="Li C."/>
            <person name="Robertson H.M."/>
            <person name="Ji L."/>
            <person name="Meng X."/>
            <person name="Booth W."/>
            <person name="Chen Z."/>
            <person name="Childers C.P."/>
            <person name="Glastad K.M."/>
            <person name="Gokhale K."/>
            <person name="Gowin J."/>
            <person name="Gronenberg W."/>
            <person name="Hermansen R.A."/>
            <person name="Hu H."/>
            <person name="Hunt B.G."/>
            <person name="Huylmans A.K."/>
            <person name="Khalil S.M."/>
            <person name="Mitchell R.D."/>
            <person name="Munoz-Torres M.C."/>
            <person name="Mustard J.A."/>
            <person name="Pan H."/>
            <person name="Reese J.T."/>
            <person name="Scharf M.E."/>
            <person name="Sun F."/>
            <person name="Vogel H."/>
            <person name="Xiao J."/>
            <person name="Yang W."/>
            <person name="Yang Z."/>
            <person name="Yang Z."/>
            <person name="Zhou J."/>
            <person name="Zhu J."/>
            <person name="Brent C.S."/>
            <person name="Elsik C.G."/>
            <person name="Goodisman M.A."/>
            <person name="Liberles D.A."/>
            <person name="Roe R.M."/>
            <person name="Vargo E.L."/>
            <person name="Vilcinskas A."/>
            <person name="Wang J."/>
            <person name="Bornberg-Bauer E."/>
            <person name="Korb J."/>
            <person name="Zhang G."/>
            <person name="Liebig J."/>
        </authorList>
    </citation>
    <scope>NUCLEOTIDE SEQUENCE [LARGE SCALE GENOMIC DNA]</scope>
    <source>
        <tissue evidence="2">Whole organism</tissue>
    </source>
</reference>
<organism evidence="2 3">
    <name type="scientific">Zootermopsis nevadensis</name>
    <name type="common">Dampwood termite</name>
    <dbReference type="NCBI Taxonomy" id="136037"/>
    <lineage>
        <taxon>Eukaryota</taxon>
        <taxon>Metazoa</taxon>
        <taxon>Ecdysozoa</taxon>
        <taxon>Arthropoda</taxon>
        <taxon>Hexapoda</taxon>
        <taxon>Insecta</taxon>
        <taxon>Pterygota</taxon>
        <taxon>Neoptera</taxon>
        <taxon>Polyneoptera</taxon>
        <taxon>Dictyoptera</taxon>
        <taxon>Blattodea</taxon>
        <taxon>Blattoidea</taxon>
        <taxon>Termitoidae</taxon>
        <taxon>Termopsidae</taxon>
        <taxon>Zootermopsis</taxon>
    </lineage>
</organism>
<protein>
    <submittedName>
        <fullName evidence="2">Uncharacterized protein</fullName>
    </submittedName>
</protein>
<accession>A0A067RJD8</accession>